<sequence>MSITKMESNYVSVFKLDGVPILPPLITDEVRAAVADYRQKALGVEKRLEERRRLLMQNNIATQPIDCHLNDSDQQQQVKEDQQLNALTAHEQRMKELLQRQEEERLLLERSFREKTQELVALCAKTLAVTDSDVPRNGGEQISATCKTNRMKTPDLNPASSVSQLSLCDMSYDSCTEDTDDAAYQTCHANGTSEENGTNNESTLVEEDSAIAFSGNNPMETFAKNTMLSIKRYNDALNGNGQFDTLSQRMMELQQYRAATIINAYVRGYLTRRLFQTNEVQCIKRTIVDIVCLIVSWHTDALRGYKRYKICSSQRNHSDWGKFVLETSNCGPGLQAEENYIRAE</sequence>
<evidence type="ECO:0000313" key="2">
    <source>
        <dbReference type="EnsemblMetazoa" id="AFAF019681-PA"/>
    </source>
</evidence>
<dbReference type="GO" id="GO:0007099">
    <property type="term" value="P:centriole replication"/>
    <property type="evidence" value="ECO:0007669"/>
    <property type="project" value="InterPro"/>
</dbReference>
<accession>A0A182QYX9</accession>
<dbReference type="Pfam" id="PF16025">
    <property type="entry name" value="CaM_bind"/>
    <property type="match status" value="1"/>
</dbReference>
<dbReference type="PROSITE" id="PS50096">
    <property type="entry name" value="IQ"/>
    <property type="match status" value="1"/>
</dbReference>
<organism evidence="2 3">
    <name type="scientific">Anopheles farauti</name>
    <dbReference type="NCBI Taxonomy" id="69004"/>
    <lineage>
        <taxon>Eukaryota</taxon>
        <taxon>Metazoa</taxon>
        <taxon>Ecdysozoa</taxon>
        <taxon>Arthropoda</taxon>
        <taxon>Hexapoda</taxon>
        <taxon>Insecta</taxon>
        <taxon>Pterygota</taxon>
        <taxon>Neoptera</taxon>
        <taxon>Endopterygota</taxon>
        <taxon>Diptera</taxon>
        <taxon>Nematocera</taxon>
        <taxon>Culicoidea</taxon>
        <taxon>Culicidae</taxon>
        <taxon>Anophelinae</taxon>
        <taxon>Anopheles</taxon>
    </lineage>
</organism>
<dbReference type="InterPro" id="IPR033207">
    <property type="entry name" value="CCP110"/>
</dbReference>
<feature type="coiled-coil region" evidence="1">
    <location>
        <begin position="80"/>
        <end position="118"/>
    </location>
</feature>
<dbReference type="AlphaFoldDB" id="A0A182QYX9"/>
<reference evidence="2" key="2">
    <citation type="submission" date="2020-05" db="UniProtKB">
        <authorList>
            <consortium name="EnsemblMetazoa"/>
        </authorList>
    </citation>
    <scope>IDENTIFICATION</scope>
    <source>
        <strain evidence="2">FAR1</strain>
    </source>
</reference>
<dbReference type="GO" id="GO:0032053">
    <property type="term" value="P:ciliary basal body organization"/>
    <property type="evidence" value="ECO:0007669"/>
    <property type="project" value="TreeGrafter"/>
</dbReference>
<dbReference type="PANTHER" id="PTHR13594:SF1">
    <property type="entry name" value="CENTRIOLAR COILED-COIL PROTEIN OF 110 KDA"/>
    <property type="match status" value="1"/>
</dbReference>
<dbReference type="EMBL" id="AXCN02000343">
    <property type="status" value="NOT_ANNOTATED_CDS"/>
    <property type="molecule type" value="Genomic_DNA"/>
</dbReference>
<evidence type="ECO:0000256" key="1">
    <source>
        <dbReference type="SAM" id="Coils"/>
    </source>
</evidence>
<proteinExistence type="predicted"/>
<dbReference type="Proteomes" id="UP000075886">
    <property type="component" value="Unassembled WGS sequence"/>
</dbReference>
<dbReference type="EnsemblMetazoa" id="AFAF019681-RA">
    <property type="protein sequence ID" value="AFAF019681-PA"/>
    <property type="gene ID" value="AFAF019681"/>
</dbReference>
<dbReference type="CDD" id="cd23767">
    <property type="entry name" value="IQCD"/>
    <property type="match status" value="1"/>
</dbReference>
<protein>
    <submittedName>
        <fullName evidence="2">Uncharacterized protein</fullName>
    </submittedName>
</protein>
<dbReference type="GO" id="GO:1903723">
    <property type="term" value="P:negative regulation of centriole elongation"/>
    <property type="evidence" value="ECO:0007669"/>
    <property type="project" value="TreeGrafter"/>
</dbReference>
<dbReference type="GO" id="GO:0032465">
    <property type="term" value="P:regulation of cytokinesis"/>
    <property type="evidence" value="ECO:0007669"/>
    <property type="project" value="InterPro"/>
</dbReference>
<keyword evidence="1" id="KW-0175">Coiled coil</keyword>
<dbReference type="GO" id="GO:0005814">
    <property type="term" value="C:centriole"/>
    <property type="evidence" value="ECO:0007669"/>
    <property type="project" value="InterPro"/>
</dbReference>
<dbReference type="PANTHER" id="PTHR13594">
    <property type="entry name" value="CENTRIOLAR COILED-COIL PROTEIN OF 110 KDA"/>
    <property type="match status" value="1"/>
</dbReference>
<name>A0A182QYX9_9DIPT</name>
<dbReference type="VEuPathDB" id="VectorBase:AFAF019681"/>
<dbReference type="STRING" id="69004.A0A182QYX9"/>
<reference evidence="3" key="1">
    <citation type="submission" date="2014-01" db="EMBL/GenBank/DDBJ databases">
        <title>The Genome Sequence of Anopheles farauti FAR1 (V2).</title>
        <authorList>
            <consortium name="The Broad Institute Genomics Platform"/>
            <person name="Neafsey D.E."/>
            <person name="Besansky N."/>
            <person name="Howell P."/>
            <person name="Walton C."/>
            <person name="Young S.K."/>
            <person name="Zeng Q."/>
            <person name="Gargeya S."/>
            <person name="Fitzgerald M."/>
            <person name="Haas B."/>
            <person name="Abouelleil A."/>
            <person name="Allen A.W."/>
            <person name="Alvarado L."/>
            <person name="Arachchi H.M."/>
            <person name="Berlin A.M."/>
            <person name="Chapman S.B."/>
            <person name="Gainer-Dewar J."/>
            <person name="Goldberg J."/>
            <person name="Griggs A."/>
            <person name="Gujja S."/>
            <person name="Hansen M."/>
            <person name="Howarth C."/>
            <person name="Imamovic A."/>
            <person name="Ireland A."/>
            <person name="Larimer J."/>
            <person name="McCowan C."/>
            <person name="Murphy C."/>
            <person name="Pearson M."/>
            <person name="Poon T.W."/>
            <person name="Priest M."/>
            <person name="Roberts A."/>
            <person name="Saif S."/>
            <person name="Shea T."/>
            <person name="Sisk P."/>
            <person name="Sykes S."/>
            <person name="Wortman J."/>
            <person name="Nusbaum C."/>
            <person name="Birren B."/>
        </authorList>
    </citation>
    <scope>NUCLEOTIDE SEQUENCE [LARGE SCALE GENOMIC DNA]</scope>
    <source>
        <strain evidence="3">FAR1</strain>
    </source>
</reference>
<keyword evidence="3" id="KW-1185">Reference proteome</keyword>
<evidence type="ECO:0000313" key="3">
    <source>
        <dbReference type="Proteomes" id="UP000075886"/>
    </source>
</evidence>